<comment type="caution">
    <text evidence="1">The sequence shown here is derived from an EMBL/GenBank/DDBJ whole genome shotgun (WGS) entry which is preliminary data.</text>
</comment>
<dbReference type="Proteomes" id="UP000287651">
    <property type="component" value="Unassembled WGS sequence"/>
</dbReference>
<dbReference type="Gene3D" id="1.10.630.10">
    <property type="entry name" value="Cytochrome P450"/>
    <property type="match status" value="1"/>
</dbReference>
<accession>A0A426YSA4</accession>
<dbReference type="GO" id="GO:0005506">
    <property type="term" value="F:iron ion binding"/>
    <property type="evidence" value="ECO:0007669"/>
    <property type="project" value="InterPro"/>
</dbReference>
<dbReference type="EMBL" id="AMZH03010510">
    <property type="protein sequence ID" value="RRT54604.1"/>
    <property type="molecule type" value="Genomic_DNA"/>
</dbReference>
<feature type="non-terminal residue" evidence="1">
    <location>
        <position position="1"/>
    </location>
</feature>
<name>A0A426YSA4_ENSVE</name>
<evidence type="ECO:0000313" key="1">
    <source>
        <dbReference type="EMBL" id="RRT54604.1"/>
    </source>
</evidence>
<evidence type="ECO:0000313" key="2">
    <source>
        <dbReference type="Proteomes" id="UP000287651"/>
    </source>
</evidence>
<gene>
    <name evidence="1" type="ORF">B296_00015565</name>
</gene>
<sequence>GGVRRGEAGARVGVGARARGGEAGGGARRAHEWAWERGLGAGRRSRLPPGDMGWPVIGNMWAFLRAFKSSDPDSFIASFIRRSAPHLFLPPPHSSMNTEKPHFNPRLLRFVDSIRIGIGPETGI</sequence>
<dbReference type="GO" id="GO:0020037">
    <property type="term" value="F:heme binding"/>
    <property type="evidence" value="ECO:0007669"/>
    <property type="project" value="InterPro"/>
</dbReference>
<dbReference type="InterPro" id="IPR036396">
    <property type="entry name" value="Cyt_P450_sf"/>
</dbReference>
<dbReference type="GO" id="GO:0016705">
    <property type="term" value="F:oxidoreductase activity, acting on paired donors, with incorporation or reduction of molecular oxygen"/>
    <property type="evidence" value="ECO:0007669"/>
    <property type="project" value="InterPro"/>
</dbReference>
<reference evidence="1 2" key="1">
    <citation type="journal article" date="2014" name="Agronomy (Basel)">
        <title>A Draft Genome Sequence for Ensete ventricosum, the Drought-Tolerant Tree Against Hunger.</title>
        <authorList>
            <person name="Harrison J."/>
            <person name="Moore K.A."/>
            <person name="Paszkiewicz K."/>
            <person name="Jones T."/>
            <person name="Grant M."/>
            <person name="Ambacheew D."/>
            <person name="Muzemil S."/>
            <person name="Studholme D.J."/>
        </authorList>
    </citation>
    <scope>NUCLEOTIDE SEQUENCE [LARGE SCALE GENOMIC DNA]</scope>
</reference>
<dbReference type="GO" id="GO:0004497">
    <property type="term" value="F:monooxygenase activity"/>
    <property type="evidence" value="ECO:0007669"/>
    <property type="project" value="InterPro"/>
</dbReference>
<dbReference type="AlphaFoldDB" id="A0A426YSA4"/>
<protein>
    <submittedName>
        <fullName evidence="1">Uncharacterized protein</fullName>
    </submittedName>
</protein>
<organism evidence="1 2">
    <name type="scientific">Ensete ventricosum</name>
    <name type="common">Abyssinian banana</name>
    <name type="synonym">Musa ensete</name>
    <dbReference type="NCBI Taxonomy" id="4639"/>
    <lineage>
        <taxon>Eukaryota</taxon>
        <taxon>Viridiplantae</taxon>
        <taxon>Streptophyta</taxon>
        <taxon>Embryophyta</taxon>
        <taxon>Tracheophyta</taxon>
        <taxon>Spermatophyta</taxon>
        <taxon>Magnoliopsida</taxon>
        <taxon>Liliopsida</taxon>
        <taxon>Zingiberales</taxon>
        <taxon>Musaceae</taxon>
        <taxon>Ensete</taxon>
    </lineage>
</organism>
<proteinExistence type="predicted"/>